<keyword evidence="3 5" id="KW-0863">Zinc-finger</keyword>
<dbReference type="EMBL" id="JBBPBK010000011">
    <property type="protein sequence ID" value="KAK9275691.1"/>
    <property type="molecule type" value="Genomic_DNA"/>
</dbReference>
<organism evidence="8 9">
    <name type="scientific">Liquidambar formosana</name>
    <name type="common">Formosan gum</name>
    <dbReference type="NCBI Taxonomy" id="63359"/>
    <lineage>
        <taxon>Eukaryota</taxon>
        <taxon>Viridiplantae</taxon>
        <taxon>Streptophyta</taxon>
        <taxon>Embryophyta</taxon>
        <taxon>Tracheophyta</taxon>
        <taxon>Spermatophyta</taxon>
        <taxon>Magnoliopsida</taxon>
        <taxon>eudicotyledons</taxon>
        <taxon>Gunneridae</taxon>
        <taxon>Pentapetalae</taxon>
        <taxon>Saxifragales</taxon>
        <taxon>Altingiaceae</taxon>
        <taxon>Liquidambar</taxon>
    </lineage>
</organism>
<dbReference type="Pfam" id="PF14608">
    <property type="entry name" value="zf-CCCH_2"/>
    <property type="match status" value="2"/>
</dbReference>
<keyword evidence="9" id="KW-1185">Reference proteome</keyword>
<dbReference type="PANTHER" id="PTHR13119">
    <property type="entry name" value="ZINC FINGER CCCH DOMAIN-CONTAINING PROTEI"/>
    <property type="match status" value="1"/>
</dbReference>
<name>A0AAP0RDB8_LIQFO</name>
<proteinExistence type="predicted"/>
<accession>A0AAP0RDB8</accession>
<feature type="domain" description="C3H1-type" evidence="7">
    <location>
        <begin position="455"/>
        <end position="482"/>
    </location>
</feature>
<reference evidence="8 9" key="1">
    <citation type="journal article" date="2024" name="Plant J.">
        <title>Genome sequences and population genomics reveal climatic adaptation and genomic divergence between two closely related sweetgum species.</title>
        <authorList>
            <person name="Xu W.Q."/>
            <person name="Ren C.Q."/>
            <person name="Zhang X.Y."/>
            <person name="Comes H.P."/>
            <person name="Liu X.H."/>
            <person name="Li Y.G."/>
            <person name="Kettle C.J."/>
            <person name="Jalonen R."/>
            <person name="Gaisberger H."/>
            <person name="Ma Y.Z."/>
            <person name="Qiu Y.X."/>
        </authorList>
    </citation>
    <scope>NUCLEOTIDE SEQUENCE [LARGE SCALE GENOMIC DNA]</scope>
    <source>
        <strain evidence="8">Hangzhou</strain>
    </source>
</reference>
<protein>
    <recommendedName>
        <fullName evidence="7">C3H1-type domain-containing protein</fullName>
    </recommendedName>
</protein>
<evidence type="ECO:0000313" key="9">
    <source>
        <dbReference type="Proteomes" id="UP001415857"/>
    </source>
</evidence>
<feature type="region of interest" description="Disordered" evidence="6">
    <location>
        <begin position="751"/>
        <end position="788"/>
    </location>
</feature>
<dbReference type="SUPFAM" id="SSF90229">
    <property type="entry name" value="CCCH zinc finger"/>
    <property type="match status" value="2"/>
</dbReference>
<dbReference type="InterPro" id="IPR036855">
    <property type="entry name" value="Znf_CCCH_sf"/>
</dbReference>
<dbReference type="GO" id="GO:0005634">
    <property type="term" value="C:nucleus"/>
    <property type="evidence" value="ECO:0007669"/>
    <property type="project" value="TreeGrafter"/>
</dbReference>
<feature type="zinc finger region" description="C3H1-type" evidence="5">
    <location>
        <begin position="484"/>
        <end position="511"/>
    </location>
</feature>
<dbReference type="GO" id="GO:0008270">
    <property type="term" value="F:zinc ion binding"/>
    <property type="evidence" value="ECO:0007669"/>
    <property type="project" value="UniProtKB-KW"/>
</dbReference>
<dbReference type="PROSITE" id="PS50103">
    <property type="entry name" value="ZF_C3H1"/>
    <property type="match status" value="3"/>
</dbReference>
<dbReference type="PANTHER" id="PTHR13119:SF12">
    <property type="entry name" value="PROTEIN SUPPRESSOR OF SABLE"/>
    <property type="match status" value="1"/>
</dbReference>
<sequence>MEKSRFETPNASGTPFSFPPHRRSHLKSETFRSLVRILTHCYHDSQCSLATPIVSEKLTLDDGNDEFGQGAGKEACDEMVGPNGLEPGNMSIQKDIMVDDDIEVIGNVGRGPRRVEMAMDELKHIMGMEEYEEPVQVNSANLLSSSPGRNQTGNGAFALANNEEDYFDIQQFLMDESGNAEQVLVDSGHKCFEASKALELFLDKNITREVSKPGENNEDKSSALRMNVLEEVEHEMQQEEIKVVKSVCTSGTLVSPPRMTADEEIEEGEISGEFGVYDQSMDLLFEDLVALEDKKVENEQISEDVSKKNEVTCKDQKGENEKDSDASSQESNRNAKDCRSKMAVCGTPMKDKKADGYNRIPEAERNKKQDVGSKEGFKCLKACPEDLVLHGDILEENATDNRGITSTKQDDSVCNVKKRGRPSKEKKKRNKRMKRAEKNRQLGVKRLKLRPVVKPKTINYCQHYLQGRCQKGNECSFSHDTVPLTKSTPCRYFACKSCMKGDDCPFDHQLAKYPCDNYVSRGFCSRGDNCSFSHKMPLKDGSQAISNICKPELKSPSLLGNSNFEKQPNINSTSHQNVDNLSCSVGVFPRKNTKQNTAETLVKPPAQAPKGMNFLSFGKSPSDDSCKLEQAGSSQKGDNVKVGNQMNQGASDAVPNLNEIPKRTTPALAPEGINLLSFGKTSFDYCSSKKQATLPSNRDNGIDILPVDNSSKLKLAGSSPKRDVSVKVGIQMKQSISDSLYNMHEMTKRAPPKVPLGIKSLSFGKAPSEDSNSKQQTSMPFNRDNGIKIPVQERQISSEKLQNSSAMPCMLPVSPLAAGQSSGQLSDGHKNTPISAQKALLSTLSFAAKYESGMKMNRSIASLSSSSSSVSGSSQNDSRKASAILDFIYGVGSKTKQ</sequence>
<evidence type="ECO:0000256" key="4">
    <source>
        <dbReference type="ARBA" id="ARBA00022833"/>
    </source>
</evidence>
<evidence type="ECO:0000259" key="7">
    <source>
        <dbReference type="PROSITE" id="PS50103"/>
    </source>
</evidence>
<feature type="domain" description="C3H1-type" evidence="7">
    <location>
        <begin position="484"/>
        <end position="511"/>
    </location>
</feature>
<comment type="caution">
    <text evidence="8">The sequence shown here is derived from an EMBL/GenBank/DDBJ whole genome shotgun (WGS) entry which is preliminary data.</text>
</comment>
<gene>
    <name evidence="8" type="ORF">L1049_022958</name>
</gene>
<dbReference type="Gene3D" id="2.30.30.1190">
    <property type="match status" value="1"/>
</dbReference>
<feature type="compositionally biased region" description="Basic and acidic residues" evidence="6">
    <location>
        <begin position="349"/>
        <end position="371"/>
    </location>
</feature>
<feature type="region of interest" description="Disordered" evidence="6">
    <location>
        <begin position="299"/>
        <end position="371"/>
    </location>
</feature>
<feature type="region of interest" description="Disordered" evidence="6">
    <location>
        <begin position="400"/>
        <end position="440"/>
    </location>
</feature>
<feature type="compositionally biased region" description="Basic residues" evidence="6">
    <location>
        <begin position="416"/>
        <end position="440"/>
    </location>
</feature>
<feature type="domain" description="C3H1-type" evidence="7">
    <location>
        <begin position="514"/>
        <end position="537"/>
    </location>
</feature>
<dbReference type="GO" id="GO:0003723">
    <property type="term" value="F:RNA binding"/>
    <property type="evidence" value="ECO:0007669"/>
    <property type="project" value="InterPro"/>
</dbReference>
<evidence type="ECO:0000256" key="1">
    <source>
        <dbReference type="ARBA" id="ARBA00022723"/>
    </source>
</evidence>
<dbReference type="InterPro" id="IPR045124">
    <property type="entry name" value="Su(sable)-like"/>
</dbReference>
<feature type="compositionally biased region" description="Polar residues" evidence="6">
    <location>
        <begin position="631"/>
        <end position="645"/>
    </location>
</feature>
<feature type="region of interest" description="Disordered" evidence="6">
    <location>
        <begin position="1"/>
        <end position="23"/>
    </location>
</feature>
<dbReference type="Pfam" id="PF00642">
    <property type="entry name" value="zf-CCCH"/>
    <property type="match status" value="1"/>
</dbReference>
<evidence type="ECO:0000256" key="2">
    <source>
        <dbReference type="ARBA" id="ARBA00022737"/>
    </source>
</evidence>
<feature type="zinc finger region" description="C3H1-type" evidence="5">
    <location>
        <begin position="455"/>
        <end position="482"/>
    </location>
</feature>
<evidence type="ECO:0000256" key="6">
    <source>
        <dbReference type="SAM" id="MobiDB-lite"/>
    </source>
</evidence>
<dbReference type="GO" id="GO:0045892">
    <property type="term" value="P:negative regulation of DNA-templated transcription"/>
    <property type="evidence" value="ECO:0007669"/>
    <property type="project" value="InterPro"/>
</dbReference>
<keyword evidence="1 5" id="KW-0479">Metal-binding</keyword>
<evidence type="ECO:0000256" key="3">
    <source>
        <dbReference type="ARBA" id="ARBA00022771"/>
    </source>
</evidence>
<dbReference type="SMART" id="SM00356">
    <property type="entry name" value="ZnF_C3H1"/>
    <property type="match status" value="3"/>
</dbReference>
<feature type="region of interest" description="Disordered" evidence="6">
    <location>
        <begin position="595"/>
        <end position="645"/>
    </location>
</feature>
<evidence type="ECO:0000256" key="5">
    <source>
        <dbReference type="PROSITE-ProRule" id="PRU00723"/>
    </source>
</evidence>
<dbReference type="Proteomes" id="UP001415857">
    <property type="component" value="Unassembled WGS sequence"/>
</dbReference>
<dbReference type="AlphaFoldDB" id="A0AAP0RDB8"/>
<dbReference type="Gene3D" id="4.10.1000.10">
    <property type="entry name" value="Zinc finger, CCCH-type"/>
    <property type="match status" value="1"/>
</dbReference>
<keyword evidence="2" id="KW-0677">Repeat</keyword>
<evidence type="ECO:0000313" key="8">
    <source>
        <dbReference type="EMBL" id="KAK9275691.1"/>
    </source>
</evidence>
<feature type="compositionally biased region" description="Basic and acidic residues" evidence="6">
    <location>
        <begin position="299"/>
        <end position="325"/>
    </location>
</feature>
<keyword evidence="4 5" id="KW-0862">Zinc</keyword>
<dbReference type="InterPro" id="IPR000571">
    <property type="entry name" value="Znf_CCCH"/>
</dbReference>
<feature type="zinc finger region" description="C3H1-type" evidence="5">
    <location>
        <begin position="514"/>
        <end position="537"/>
    </location>
</feature>